<keyword evidence="6" id="KW-0408">Iron</keyword>
<feature type="chain" id="PRO_5013300924" description="Heme haloperoxidase family profile domain-containing protein" evidence="8">
    <location>
        <begin position="18"/>
        <end position="416"/>
    </location>
</feature>
<evidence type="ECO:0000256" key="5">
    <source>
        <dbReference type="ARBA" id="ARBA00023002"/>
    </source>
</evidence>
<comment type="caution">
    <text evidence="10">The sequence shown here is derived from an EMBL/GenBank/DDBJ whole genome shotgun (WGS) entry which is preliminary data.</text>
</comment>
<keyword evidence="11" id="KW-1185">Reference proteome</keyword>
<reference evidence="10 11" key="1">
    <citation type="submission" date="2017-01" db="EMBL/GenBank/DDBJ databases">
        <title>The recent genome duplication of the halophilic yeast Hortaea werneckii: insights from long-read sequencing.</title>
        <authorList>
            <person name="Sinha S."/>
            <person name="Flibotte S."/>
            <person name="Neira M."/>
            <person name="Lenassi M."/>
            <person name="Gostincar C."/>
            <person name="Stajich J.E."/>
            <person name="Nislow C.E."/>
        </authorList>
    </citation>
    <scope>NUCLEOTIDE SEQUENCE [LARGE SCALE GENOMIC DNA]</scope>
    <source>
        <strain evidence="10 11">EXF-2000</strain>
    </source>
</reference>
<evidence type="ECO:0000256" key="7">
    <source>
        <dbReference type="ARBA" id="ARBA00025795"/>
    </source>
</evidence>
<protein>
    <recommendedName>
        <fullName evidence="9">Heme haloperoxidase family profile domain-containing protein</fullName>
    </recommendedName>
</protein>
<comment type="similarity">
    <text evidence="7">Belongs to the chloroperoxidase family.</text>
</comment>
<evidence type="ECO:0000313" key="11">
    <source>
        <dbReference type="Proteomes" id="UP000194280"/>
    </source>
</evidence>
<dbReference type="PANTHER" id="PTHR33577:SF15">
    <property type="entry name" value="HEME HALOPEROXIDASE FAMILY PROFILE DOMAIN-CONTAINING PROTEIN"/>
    <property type="match status" value="1"/>
</dbReference>
<sequence length="416" mass="44757">MLTKGALATLFAAQASAFPWVLDTIGQPRDYFGHQEKRQTQAGSAATCPNNPNHKGAVPISAKYPYCGAKNGLPGYQVCVNNLVPAKGDTAHYYTPPGPNDIRGPCPGINTAANHNFLSHDGITTFEELVDMQQNVYGVGYDLAVLLATLGVGLDGDPISGKLSIGCDASSRTTSPGLPGPELGLDGHNKFEGDTSLTRNDYFLDLDNGDNFSFNLTKYKRMSDVCKGSFDRKCMSDYRYERYQESLNWNGNFYFGPKSLLLFGAASFLYELFPSLGELGKPDQTTMDYFFKKEQLPPNWYSRVDPYTIPDVAIEIFAQYSAHPVPFGGNTGKPNSFVGIGDFGSAFSGNMFKGDAAGVACFLYQAATENVPSSLGGGSTVPLQSLEFGASKLNPLFGNSSSKLGSFGCPLNFNSA</sequence>
<keyword evidence="8" id="KW-0732">Signal</keyword>
<dbReference type="EMBL" id="MUNK01000232">
    <property type="protein sequence ID" value="OTA24723.1"/>
    <property type="molecule type" value="Genomic_DNA"/>
</dbReference>
<feature type="signal peptide" evidence="8">
    <location>
        <begin position="1"/>
        <end position="17"/>
    </location>
</feature>
<dbReference type="GO" id="GO:0004601">
    <property type="term" value="F:peroxidase activity"/>
    <property type="evidence" value="ECO:0007669"/>
    <property type="project" value="UniProtKB-KW"/>
</dbReference>
<dbReference type="Proteomes" id="UP000194280">
    <property type="component" value="Unassembled WGS sequence"/>
</dbReference>
<dbReference type="AlphaFoldDB" id="A0A1Z5SV82"/>
<evidence type="ECO:0000256" key="2">
    <source>
        <dbReference type="ARBA" id="ARBA00022559"/>
    </source>
</evidence>
<evidence type="ECO:0000256" key="3">
    <source>
        <dbReference type="ARBA" id="ARBA00022617"/>
    </source>
</evidence>
<accession>A0A1Z5SV82</accession>
<organism evidence="10 11">
    <name type="scientific">Hortaea werneckii EXF-2000</name>
    <dbReference type="NCBI Taxonomy" id="1157616"/>
    <lineage>
        <taxon>Eukaryota</taxon>
        <taxon>Fungi</taxon>
        <taxon>Dikarya</taxon>
        <taxon>Ascomycota</taxon>
        <taxon>Pezizomycotina</taxon>
        <taxon>Dothideomycetes</taxon>
        <taxon>Dothideomycetidae</taxon>
        <taxon>Mycosphaerellales</taxon>
        <taxon>Teratosphaeriaceae</taxon>
        <taxon>Hortaea</taxon>
    </lineage>
</organism>
<evidence type="ECO:0000256" key="1">
    <source>
        <dbReference type="ARBA" id="ARBA00001970"/>
    </source>
</evidence>
<dbReference type="InParanoid" id="A0A1Z5SV82"/>
<dbReference type="PANTHER" id="PTHR33577">
    <property type="entry name" value="STERIGMATOCYSTIN BIOSYNTHESIS PEROXIDASE STCC-RELATED"/>
    <property type="match status" value="1"/>
</dbReference>
<dbReference type="InterPro" id="IPR000028">
    <property type="entry name" value="Chloroperoxidase"/>
</dbReference>
<dbReference type="VEuPathDB" id="FungiDB:BTJ68_11631"/>
<evidence type="ECO:0000256" key="6">
    <source>
        <dbReference type="ARBA" id="ARBA00023004"/>
    </source>
</evidence>
<dbReference type="Pfam" id="PF01328">
    <property type="entry name" value="Peroxidase_2"/>
    <property type="match status" value="1"/>
</dbReference>
<evidence type="ECO:0000256" key="8">
    <source>
        <dbReference type="SAM" id="SignalP"/>
    </source>
</evidence>
<proteinExistence type="inferred from homology"/>
<evidence type="ECO:0000256" key="4">
    <source>
        <dbReference type="ARBA" id="ARBA00022723"/>
    </source>
</evidence>
<evidence type="ECO:0000259" key="9">
    <source>
        <dbReference type="PROSITE" id="PS51405"/>
    </source>
</evidence>
<dbReference type="Gene3D" id="1.10.489.10">
    <property type="entry name" value="Chloroperoxidase-like"/>
    <property type="match status" value="1"/>
</dbReference>
<keyword evidence="5" id="KW-0560">Oxidoreductase</keyword>
<keyword evidence="3" id="KW-0349">Heme</keyword>
<dbReference type="GO" id="GO:0046872">
    <property type="term" value="F:metal ion binding"/>
    <property type="evidence" value="ECO:0007669"/>
    <property type="project" value="UniProtKB-KW"/>
</dbReference>
<feature type="domain" description="Heme haloperoxidase family profile" evidence="9">
    <location>
        <begin position="90"/>
        <end position="314"/>
    </location>
</feature>
<comment type="cofactor">
    <cofactor evidence="1">
        <name>heme b</name>
        <dbReference type="ChEBI" id="CHEBI:60344"/>
    </cofactor>
</comment>
<keyword evidence="4" id="KW-0479">Metal-binding</keyword>
<dbReference type="InterPro" id="IPR036851">
    <property type="entry name" value="Chloroperoxidase-like_sf"/>
</dbReference>
<dbReference type="OrthoDB" id="407298at2759"/>
<keyword evidence="2" id="KW-0575">Peroxidase</keyword>
<evidence type="ECO:0000313" key="10">
    <source>
        <dbReference type="EMBL" id="OTA24723.1"/>
    </source>
</evidence>
<dbReference type="SUPFAM" id="SSF47571">
    <property type="entry name" value="Cloroperoxidase"/>
    <property type="match status" value="1"/>
</dbReference>
<name>A0A1Z5SV82_HORWE</name>
<dbReference type="PROSITE" id="PS51405">
    <property type="entry name" value="HEME_HALOPEROXIDASE"/>
    <property type="match status" value="1"/>
</dbReference>
<gene>
    <name evidence="10" type="ORF">BTJ68_11631</name>
</gene>